<keyword evidence="2" id="KW-1185">Reference proteome</keyword>
<protein>
    <submittedName>
        <fullName evidence="1">Uncharacterized protein</fullName>
    </submittedName>
</protein>
<comment type="caution">
    <text evidence="1">The sequence shown here is derived from an EMBL/GenBank/DDBJ whole genome shotgun (WGS) entry which is preliminary data.</text>
</comment>
<proteinExistence type="predicted"/>
<name>A0ABS2QVB8_9BACI</name>
<dbReference type="RefSeq" id="WP_205187308.1">
    <property type="nucleotide sequence ID" value="NZ_JAFBFC010000004.1"/>
</dbReference>
<evidence type="ECO:0000313" key="2">
    <source>
        <dbReference type="Proteomes" id="UP000809829"/>
    </source>
</evidence>
<dbReference type="Proteomes" id="UP000809829">
    <property type="component" value="Unassembled WGS sequence"/>
</dbReference>
<sequence length="83" mass="9097">MKKLSIEFDNITISSMSGNAGVFTGRNAQSNWQVNLKSNSGLGKMVGYQNIASHNVNIVNDNDVIDSDFSQDNLQYNQPVSQS</sequence>
<dbReference type="EMBL" id="JAFBFC010000004">
    <property type="protein sequence ID" value="MBM7703431.1"/>
    <property type="molecule type" value="Genomic_DNA"/>
</dbReference>
<evidence type="ECO:0000313" key="1">
    <source>
        <dbReference type="EMBL" id="MBM7703431.1"/>
    </source>
</evidence>
<gene>
    <name evidence="1" type="ORF">JOC83_002280</name>
</gene>
<organism evidence="1 2">
    <name type="scientific">Priestia iocasae</name>
    <dbReference type="NCBI Taxonomy" id="2291674"/>
    <lineage>
        <taxon>Bacteria</taxon>
        <taxon>Bacillati</taxon>
        <taxon>Bacillota</taxon>
        <taxon>Bacilli</taxon>
        <taxon>Bacillales</taxon>
        <taxon>Bacillaceae</taxon>
        <taxon>Priestia</taxon>
    </lineage>
</organism>
<accession>A0ABS2QVB8</accession>
<reference evidence="1 2" key="1">
    <citation type="submission" date="2021-01" db="EMBL/GenBank/DDBJ databases">
        <title>Genomic Encyclopedia of Type Strains, Phase IV (KMG-IV): sequencing the most valuable type-strain genomes for metagenomic binning, comparative biology and taxonomic classification.</title>
        <authorList>
            <person name="Goeker M."/>
        </authorList>
    </citation>
    <scope>NUCLEOTIDE SEQUENCE [LARGE SCALE GENOMIC DNA]</scope>
    <source>
        <strain evidence="1 2">DSM 104297</strain>
    </source>
</reference>